<feature type="domain" description="7,8-dihydro-6-hydroxymethylpterin-pyrophosphokinase" evidence="13">
    <location>
        <begin position="93"/>
        <end position="104"/>
    </location>
</feature>
<keyword evidence="8" id="KW-0067">ATP-binding</keyword>
<dbReference type="GO" id="GO:0016301">
    <property type="term" value="F:kinase activity"/>
    <property type="evidence" value="ECO:0007669"/>
    <property type="project" value="UniProtKB-KW"/>
</dbReference>
<dbReference type="AlphaFoldDB" id="A0A1T5BXY8"/>
<proteinExistence type="inferred from homology"/>
<dbReference type="RefSeq" id="WP_079647722.1">
    <property type="nucleotide sequence ID" value="NZ_FUYM01000003.1"/>
</dbReference>
<dbReference type="GO" id="GO:0046656">
    <property type="term" value="P:folic acid biosynthetic process"/>
    <property type="evidence" value="ECO:0007669"/>
    <property type="project" value="UniProtKB-KW"/>
</dbReference>
<organism evidence="14 15">
    <name type="scientific">Rhizorhabdus histidinilytica</name>
    <dbReference type="NCBI Taxonomy" id="439228"/>
    <lineage>
        <taxon>Bacteria</taxon>
        <taxon>Pseudomonadati</taxon>
        <taxon>Pseudomonadota</taxon>
        <taxon>Alphaproteobacteria</taxon>
        <taxon>Sphingomonadales</taxon>
        <taxon>Sphingomonadaceae</taxon>
        <taxon>Rhizorhabdus</taxon>
    </lineage>
</organism>
<gene>
    <name evidence="14" type="ORF">SAMN06295920_103375</name>
</gene>
<dbReference type="NCBIfam" id="TIGR01498">
    <property type="entry name" value="folK"/>
    <property type="match status" value="1"/>
</dbReference>
<evidence type="ECO:0000256" key="11">
    <source>
        <dbReference type="ARBA" id="ARBA00029766"/>
    </source>
</evidence>
<evidence type="ECO:0000256" key="9">
    <source>
        <dbReference type="ARBA" id="ARBA00022909"/>
    </source>
</evidence>
<name>A0A1T5BXY8_9SPHN</name>
<evidence type="ECO:0000259" key="13">
    <source>
        <dbReference type="PROSITE" id="PS00794"/>
    </source>
</evidence>
<dbReference type="STRING" id="439228.SAMN06295920_103375"/>
<evidence type="ECO:0000256" key="3">
    <source>
        <dbReference type="ARBA" id="ARBA00013253"/>
    </source>
</evidence>
<dbReference type="InterPro" id="IPR000550">
    <property type="entry name" value="Hppk"/>
</dbReference>
<keyword evidence="5" id="KW-0808">Transferase</keyword>
<dbReference type="Proteomes" id="UP000189818">
    <property type="component" value="Unassembled WGS sequence"/>
</dbReference>
<evidence type="ECO:0000256" key="12">
    <source>
        <dbReference type="ARBA" id="ARBA00033413"/>
    </source>
</evidence>
<dbReference type="GO" id="GO:0003848">
    <property type="term" value="F:2-amino-4-hydroxy-6-hydroxymethyldihydropteridine diphosphokinase activity"/>
    <property type="evidence" value="ECO:0007669"/>
    <property type="project" value="UniProtKB-EC"/>
</dbReference>
<comment type="similarity">
    <text evidence="2">Belongs to the HPPK family.</text>
</comment>
<sequence>MQPYRYAIGIGSNRRHGRHGAPAAVVRAAIAAIDADGVAVVARSPIIATPALGPAGRSFANAAVIVETRLDPPALLARLKGLEAAFGRRRGRRWGARVLDLDILLWSDGRWSQRRGRRLTIPHREVQRRDFVLRPLLAIAPGWPVGEGRRTVRHARARLLRGAG</sequence>
<dbReference type="PROSITE" id="PS00794">
    <property type="entry name" value="HPPK"/>
    <property type="match status" value="1"/>
</dbReference>
<comment type="pathway">
    <text evidence="1">Cofactor biosynthesis; tetrahydrofolate biosynthesis; 2-amino-4-hydroxy-6-hydroxymethyl-7,8-dihydropteridine diphosphate from 7,8-dihydroneopterin triphosphate: step 4/4.</text>
</comment>
<protein>
    <recommendedName>
        <fullName evidence="4">2-amino-4-hydroxy-6-hydroxymethyldihydropteridine pyrophosphokinase</fullName>
        <ecNumber evidence="3">2.7.6.3</ecNumber>
    </recommendedName>
    <alternativeName>
        <fullName evidence="11">6-hydroxymethyl-7,8-dihydropterin pyrophosphokinase</fullName>
    </alternativeName>
    <alternativeName>
        <fullName evidence="12">7,8-dihydro-6-hydroxymethylpterin-pyrophosphokinase</fullName>
    </alternativeName>
</protein>
<evidence type="ECO:0000256" key="7">
    <source>
        <dbReference type="ARBA" id="ARBA00022777"/>
    </source>
</evidence>
<dbReference type="PANTHER" id="PTHR43071:SF1">
    <property type="entry name" value="2-AMINO-4-HYDROXY-6-HYDROXYMETHYLDIHYDROPTERIDINE PYROPHOSPHOKINASE"/>
    <property type="match status" value="1"/>
</dbReference>
<evidence type="ECO:0000313" key="14">
    <source>
        <dbReference type="EMBL" id="SKB52014.1"/>
    </source>
</evidence>
<dbReference type="Gene3D" id="3.30.70.560">
    <property type="entry name" value="7,8-Dihydro-6-hydroxymethylpterin-pyrophosphokinase HPPK"/>
    <property type="match status" value="1"/>
</dbReference>
<dbReference type="UniPathway" id="UPA00077">
    <property type="reaction ID" value="UER00155"/>
</dbReference>
<evidence type="ECO:0000256" key="1">
    <source>
        <dbReference type="ARBA" id="ARBA00005051"/>
    </source>
</evidence>
<keyword evidence="9" id="KW-0289">Folate biosynthesis</keyword>
<dbReference type="GO" id="GO:0046654">
    <property type="term" value="P:tetrahydrofolate biosynthetic process"/>
    <property type="evidence" value="ECO:0007669"/>
    <property type="project" value="UniProtKB-UniPathway"/>
</dbReference>
<dbReference type="Pfam" id="PF01288">
    <property type="entry name" value="HPPK"/>
    <property type="match status" value="1"/>
</dbReference>
<evidence type="ECO:0000256" key="8">
    <source>
        <dbReference type="ARBA" id="ARBA00022840"/>
    </source>
</evidence>
<evidence type="ECO:0000313" key="15">
    <source>
        <dbReference type="Proteomes" id="UP000189818"/>
    </source>
</evidence>
<dbReference type="EC" id="2.7.6.3" evidence="3"/>
<dbReference type="PANTHER" id="PTHR43071">
    <property type="entry name" value="2-AMINO-4-HYDROXY-6-HYDROXYMETHYLDIHYDROPTERIDINE PYROPHOSPHOKINASE"/>
    <property type="match status" value="1"/>
</dbReference>
<comment type="function">
    <text evidence="10">Catalyzes the transfer of pyrophosphate from adenosine triphosphate (ATP) to 6-hydroxymethyl-7,8-dihydropterin, an enzymatic step in folate biosynthesis pathway.</text>
</comment>
<dbReference type="InterPro" id="IPR035907">
    <property type="entry name" value="Hppk_sf"/>
</dbReference>
<dbReference type="GO" id="GO:0005524">
    <property type="term" value="F:ATP binding"/>
    <property type="evidence" value="ECO:0007669"/>
    <property type="project" value="UniProtKB-KW"/>
</dbReference>
<keyword evidence="15" id="KW-1185">Reference proteome</keyword>
<evidence type="ECO:0000256" key="2">
    <source>
        <dbReference type="ARBA" id="ARBA00005810"/>
    </source>
</evidence>
<accession>A0A1T5BXY8</accession>
<evidence type="ECO:0000256" key="6">
    <source>
        <dbReference type="ARBA" id="ARBA00022741"/>
    </source>
</evidence>
<dbReference type="OrthoDB" id="9808041at2"/>
<dbReference type="EMBL" id="FUYM01000003">
    <property type="protein sequence ID" value="SKB52014.1"/>
    <property type="molecule type" value="Genomic_DNA"/>
</dbReference>
<evidence type="ECO:0000256" key="10">
    <source>
        <dbReference type="ARBA" id="ARBA00029409"/>
    </source>
</evidence>
<evidence type="ECO:0000256" key="5">
    <source>
        <dbReference type="ARBA" id="ARBA00022679"/>
    </source>
</evidence>
<evidence type="ECO:0000256" key="4">
    <source>
        <dbReference type="ARBA" id="ARBA00016218"/>
    </source>
</evidence>
<reference evidence="15" key="1">
    <citation type="submission" date="2017-02" db="EMBL/GenBank/DDBJ databases">
        <authorList>
            <person name="Varghese N."/>
            <person name="Submissions S."/>
        </authorList>
    </citation>
    <scope>NUCLEOTIDE SEQUENCE [LARGE SCALE GENOMIC DNA]</scope>
    <source>
        <strain evidence="15">UM2</strain>
    </source>
</reference>
<keyword evidence="7 14" id="KW-0418">Kinase</keyword>
<dbReference type="SUPFAM" id="SSF55083">
    <property type="entry name" value="6-hydroxymethyl-7,8-dihydropterin pyrophosphokinase, HPPK"/>
    <property type="match status" value="1"/>
</dbReference>
<keyword evidence="6" id="KW-0547">Nucleotide-binding</keyword>